<feature type="compositionally biased region" description="Polar residues" evidence="1">
    <location>
        <begin position="145"/>
        <end position="157"/>
    </location>
</feature>
<organism evidence="2 3">
    <name type="scientific">Ancylostoma duodenale</name>
    <dbReference type="NCBI Taxonomy" id="51022"/>
    <lineage>
        <taxon>Eukaryota</taxon>
        <taxon>Metazoa</taxon>
        <taxon>Ecdysozoa</taxon>
        <taxon>Nematoda</taxon>
        <taxon>Chromadorea</taxon>
        <taxon>Rhabditida</taxon>
        <taxon>Rhabditina</taxon>
        <taxon>Rhabditomorpha</taxon>
        <taxon>Strongyloidea</taxon>
        <taxon>Ancylostomatidae</taxon>
        <taxon>Ancylostomatinae</taxon>
        <taxon>Ancylostoma</taxon>
    </lineage>
</organism>
<name>A0A0C2FLD5_9BILA</name>
<accession>A0A0C2FLD5</accession>
<feature type="region of interest" description="Disordered" evidence="1">
    <location>
        <begin position="54"/>
        <end position="74"/>
    </location>
</feature>
<dbReference type="AlphaFoldDB" id="A0A0C2FLD5"/>
<evidence type="ECO:0000313" key="3">
    <source>
        <dbReference type="Proteomes" id="UP000054047"/>
    </source>
</evidence>
<dbReference type="OrthoDB" id="5876619at2759"/>
<keyword evidence="3" id="KW-1185">Reference proteome</keyword>
<dbReference type="EMBL" id="KN771649">
    <property type="protein sequence ID" value="KIH45666.1"/>
    <property type="molecule type" value="Genomic_DNA"/>
</dbReference>
<reference evidence="2 3" key="1">
    <citation type="submission" date="2013-12" db="EMBL/GenBank/DDBJ databases">
        <title>Draft genome of the parsitic nematode Ancylostoma duodenale.</title>
        <authorList>
            <person name="Mitreva M."/>
        </authorList>
    </citation>
    <scope>NUCLEOTIDE SEQUENCE [LARGE SCALE GENOMIC DNA]</scope>
    <source>
        <strain evidence="2 3">Zhejiang</strain>
    </source>
</reference>
<feature type="region of interest" description="Disordered" evidence="1">
    <location>
        <begin position="120"/>
        <end position="163"/>
    </location>
</feature>
<sequence>MRRKERLFQVITRLEESVRDSLENIPHERDSLLEGASQDMTSQDTHALLSGDTVGTYQEHDDDDKDSLGGEMDTMLRDYPTTLTTFETTAIAPDGTVQTISRRVETRVRDPILSHVTFTGTESEERVRELPLEEQFETVDAEGNVTRTISSAKSPSSLDDEGE</sequence>
<proteinExistence type="predicted"/>
<evidence type="ECO:0000313" key="2">
    <source>
        <dbReference type="EMBL" id="KIH45666.1"/>
    </source>
</evidence>
<gene>
    <name evidence="2" type="ORF">ANCDUO_24292</name>
</gene>
<dbReference type="Proteomes" id="UP000054047">
    <property type="component" value="Unassembled WGS sequence"/>
</dbReference>
<protein>
    <submittedName>
        <fullName evidence="2">Uncharacterized protein</fullName>
    </submittedName>
</protein>
<evidence type="ECO:0000256" key="1">
    <source>
        <dbReference type="SAM" id="MobiDB-lite"/>
    </source>
</evidence>